<name>A0A813JLY2_POLGL</name>
<feature type="compositionally biased region" description="Basic and acidic residues" evidence="1">
    <location>
        <begin position="193"/>
        <end position="204"/>
    </location>
</feature>
<evidence type="ECO:0000313" key="3">
    <source>
        <dbReference type="Proteomes" id="UP000626109"/>
    </source>
</evidence>
<sequence>MMDARASELAALSWLACQPAVEAALDLAEAGQETEAARALSLAVKAALGIDGSETCNADPGQKDVELPAGDHRRPELDGTQLSALRQDDPPRSDQTSNSKRPRTGTADVTGSTTRPSRCVCIAVVGMHGSGKSALSRILQEILGPACVISYDELGASLSGPGHSASQAARRRAFTAEIGAVLARSLIFTSSRSKDLPDSEKRASGMENEASPEASPEAELEGESANNRPSDRSQDTAGSRVVIVDRCHTLKSQRAELVQEIQRLKWRQRACVSMLLEFAHQSDVYGYGADGQLSKRFSEQHVALCAERVESRGAAHHSLIPSPKLRGALQQMARAAEATSTEELRHFDTRLEIDVAKSPPEAAMFVIEAIRAKGWMESLSPMEDLLPKVEVAWQAYQRAEEQWRKGSGSTGSTAPQREWLSQCKRAVEAEKAAAKAQEGVKLAVAAEKLRQEQRALGMQPVPCWIFDVPEVSQVLAQRGILPACFVPADAPHVTLLQLTADGDDSAAALQLGLAPEQFAAMREALEALEGEQFEMRMTKIILEESIACAMVSLPPILPCVCRVPHVVLGKRKGASVGNPEMMLEAVKAGSNTSVTCIDLPTPRPMMGTVRLGTCSPGLYRSGERSVP</sequence>
<feature type="region of interest" description="Disordered" evidence="1">
    <location>
        <begin position="55"/>
        <end position="114"/>
    </location>
</feature>
<dbReference type="AlphaFoldDB" id="A0A813JLY2"/>
<dbReference type="GO" id="GO:0006388">
    <property type="term" value="P:tRNA splicing, via endonucleolytic cleavage and ligation"/>
    <property type="evidence" value="ECO:0007669"/>
    <property type="project" value="TreeGrafter"/>
</dbReference>
<evidence type="ECO:0000256" key="1">
    <source>
        <dbReference type="SAM" id="MobiDB-lite"/>
    </source>
</evidence>
<dbReference type="InterPro" id="IPR027417">
    <property type="entry name" value="P-loop_NTPase"/>
</dbReference>
<feature type="region of interest" description="Disordered" evidence="1">
    <location>
        <begin position="193"/>
        <end position="239"/>
    </location>
</feature>
<organism evidence="2 3">
    <name type="scientific">Polarella glacialis</name>
    <name type="common">Dinoflagellate</name>
    <dbReference type="NCBI Taxonomy" id="89957"/>
    <lineage>
        <taxon>Eukaryota</taxon>
        <taxon>Sar</taxon>
        <taxon>Alveolata</taxon>
        <taxon>Dinophyceae</taxon>
        <taxon>Suessiales</taxon>
        <taxon>Suessiaceae</taxon>
        <taxon>Polarella</taxon>
    </lineage>
</organism>
<dbReference type="GO" id="GO:0003972">
    <property type="term" value="F:RNA ligase (ATP) activity"/>
    <property type="evidence" value="ECO:0007669"/>
    <property type="project" value="TreeGrafter"/>
</dbReference>
<evidence type="ECO:0000313" key="2">
    <source>
        <dbReference type="EMBL" id="CAE8683519.1"/>
    </source>
</evidence>
<dbReference type="PANTHER" id="PTHR32004">
    <property type="entry name" value="TRNA LIGASE"/>
    <property type="match status" value="1"/>
</dbReference>
<dbReference type="Gene3D" id="3.40.50.300">
    <property type="entry name" value="P-loop containing nucleotide triphosphate hydrolases"/>
    <property type="match status" value="1"/>
</dbReference>
<dbReference type="SUPFAM" id="SSF52540">
    <property type="entry name" value="P-loop containing nucleoside triphosphate hydrolases"/>
    <property type="match status" value="1"/>
</dbReference>
<dbReference type="Proteomes" id="UP000626109">
    <property type="component" value="Unassembled WGS sequence"/>
</dbReference>
<protein>
    <submittedName>
        <fullName evidence="2">Uncharacterized protein</fullName>
    </submittedName>
</protein>
<proteinExistence type="predicted"/>
<gene>
    <name evidence="2" type="ORF">PGLA2088_LOCUS23490</name>
</gene>
<accession>A0A813JLY2</accession>
<reference evidence="2" key="1">
    <citation type="submission" date="2021-02" db="EMBL/GenBank/DDBJ databases">
        <authorList>
            <person name="Dougan E. K."/>
            <person name="Rhodes N."/>
            <person name="Thang M."/>
            <person name="Chan C."/>
        </authorList>
    </citation>
    <scope>NUCLEOTIDE SEQUENCE</scope>
</reference>
<dbReference type="PANTHER" id="PTHR32004:SF1">
    <property type="entry name" value="TRNA LIGASE"/>
    <property type="match status" value="1"/>
</dbReference>
<dbReference type="GO" id="GO:0005634">
    <property type="term" value="C:nucleus"/>
    <property type="evidence" value="ECO:0007669"/>
    <property type="project" value="TreeGrafter"/>
</dbReference>
<comment type="caution">
    <text evidence="2">The sequence shown here is derived from an EMBL/GenBank/DDBJ whole genome shotgun (WGS) entry which is preliminary data.</text>
</comment>
<dbReference type="EMBL" id="CAJNNW010026201">
    <property type="protein sequence ID" value="CAE8683519.1"/>
    <property type="molecule type" value="Genomic_DNA"/>
</dbReference>
<feature type="compositionally biased region" description="Basic and acidic residues" evidence="1">
    <location>
        <begin position="61"/>
        <end position="77"/>
    </location>
</feature>